<keyword evidence="9" id="KW-0520">NAD</keyword>
<evidence type="ECO:0000256" key="12">
    <source>
        <dbReference type="SAM" id="SignalP"/>
    </source>
</evidence>
<keyword evidence="7 10" id="KW-0830">Ubiquinone</keyword>
<dbReference type="PANTHER" id="PTHR11432">
    <property type="entry name" value="NADH DEHYDROGENASE SUBUNIT 1"/>
    <property type="match status" value="1"/>
</dbReference>
<keyword evidence="4" id="KW-0813">Transport</keyword>
<dbReference type="AlphaFoldDB" id="A0A0P0HM42"/>
<evidence type="ECO:0000313" key="13">
    <source>
        <dbReference type="EMBL" id="ALJ93249.1"/>
    </source>
</evidence>
<keyword evidence="6 11" id="KW-1133">Transmembrane helix</keyword>
<protein>
    <recommendedName>
        <fullName evidence="3 10">NADH-ubiquinone oxidoreductase chain 1</fullName>
        <ecNumber evidence="10">7.1.1.2</ecNumber>
    </recommendedName>
</protein>
<organism evidence="13">
    <name type="scientific">Passalurus ambiguus</name>
    <name type="common">Rabbit pinworm</name>
    <dbReference type="NCBI Taxonomy" id="451380"/>
    <lineage>
        <taxon>Eukaryota</taxon>
        <taxon>Metazoa</taxon>
        <taxon>Ecdysozoa</taxon>
        <taxon>Nematoda</taxon>
        <taxon>Chromadorea</taxon>
        <taxon>Rhabditida</taxon>
        <taxon>Spirurina</taxon>
        <taxon>Oxyuridomorpha</taxon>
        <taxon>Oxyuroidea</taxon>
        <taxon>Oxyuridae</taxon>
        <taxon>Passalurus</taxon>
    </lineage>
</organism>
<feature type="transmembrane region" description="Helical" evidence="11">
    <location>
        <begin position="67"/>
        <end position="91"/>
    </location>
</feature>
<evidence type="ECO:0000256" key="4">
    <source>
        <dbReference type="ARBA" id="ARBA00022448"/>
    </source>
</evidence>
<proteinExistence type="inferred from homology"/>
<evidence type="ECO:0000256" key="7">
    <source>
        <dbReference type="ARBA" id="ARBA00023075"/>
    </source>
</evidence>
<evidence type="ECO:0000256" key="9">
    <source>
        <dbReference type="RuleBase" id="RU000471"/>
    </source>
</evidence>
<feature type="transmembrane region" description="Helical" evidence="11">
    <location>
        <begin position="98"/>
        <end position="120"/>
    </location>
</feature>
<evidence type="ECO:0000256" key="3">
    <source>
        <dbReference type="ARBA" id="ARBA00021009"/>
    </source>
</evidence>
<feature type="signal peptide" evidence="12">
    <location>
        <begin position="1"/>
        <end position="16"/>
    </location>
</feature>
<evidence type="ECO:0000256" key="8">
    <source>
        <dbReference type="ARBA" id="ARBA00023136"/>
    </source>
</evidence>
<dbReference type="EMBL" id="KT879302">
    <property type="protein sequence ID" value="ALJ93249.1"/>
    <property type="molecule type" value="Genomic_DNA"/>
</dbReference>
<comment type="subcellular location">
    <subcellularLocation>
        <location evidence="1">Membrane</location>
        <topology evidence="1">Multi-pass membrane protein</topology>
    </subcellularLocation>
    <subcellularLocation>
        <location evidence="9">Mitochondrion inner membrane</location>
        <topology evidence="9">Multi-pass membrane protein</topology>
    </subcellularLocation>
</comment>
<dbReference type="GO" id="GO:0008137">
    <property type="term" value="F:NADH dehydrogenase (ubiquinone) activity"/>
    <property type="evidence" value="ECO:0007669"/>
    <property type="project" value="UniProtKB-EC"/>
</dbReference>
<dbReference type="EC" id="7.1.1.2" evidence="10"/>
<feature type="transmembrane region" description="Helical" evidence="11">
    <location>
        <begin position="198"/>
        <end position="221"/>
    </location>
</feature>
<dbReference type="GO" id="GO:0005743">
    <property type="term" value="C:mitochondrial inner membrane"/>
    <property type="evidence" value="ECO:0007669"/>
    <property type="project" value="UniProtKB-SubCell"/>
</dbReference>
<comment type="catalytic activity">
    <reaction evidence="10">
        <text>a ubiquinone + NADH + 5 H(+)(in) = a ubiquinol + NAD(+) + 4 H(+)(out)</text>
        <dbReference type="Rhea" id="RHEA:29091"/>
        <dbReference type="Rhea" id="RHEA-COMP:9565"/>
        <dbReference type="Rhea" id="RHEA-COMP:9566"/>
        <dbReference type="ChEBI" id="CHEBI:15378"/>
        <dbReference type="ChEBI" id="CHEBI:16389"/>
        <dbReference type="ChEBI" id="CHEBI:17976"/>
        <dbReference type="ChEBI" id="CHEBI:57540"/>
        <dbReference type="ChEBI" id="CHEBI:57945"/>
        <dbReference type="EC" id="7.1.1.2"/>
    </reaction>
</comment>
<evidence type="ECO:0000256" key="5">
    <source>
        <dbReference type="ARBA" id="ARBA00022692"/>
    </source>
</evidence>
<feature type="chain" id="PRO_5006048519" description="NADH-ubiquinone oxidoreductase chain 1" evidence="12">
    <location>
        <begin position="17"/>
        <end position="284"/>
    </location>
</feature>
<reference evidence="13" key="1">
    <citation type="submission" date="2015-10" db="EMBL/GenBank/DDBJ databases">
        <authorList>
            <person name="Gilbert D.G."/>
        </authorList>
    </citation>
    <scope>NUCLEOTIDE SEQUENCE</scope>
</reference>
<comment type="similarity">
    <text evidence="2 9">Belongs to the complex I subunit 1 family.</text>
</comment>
<keyword evidence="5 9" id="KW-0812">Transmembrane</keyword>
<dbReference type="GO" id="GO:0003954">
    <property type="term" value="F:NADH dehydrogenase activity"/>
    <property type="evidence" value="ECO:0007669"/>
    <property type="project" value="TreeGrafter"/>
</dbReference>
<keyword evidence="10 13" id="KW-0496">Mitochondrion</keyword>
<dbReference type="GO" id="GO:0009060">
    <property type="term" value="P:aerobic respiration"/>
    <property type="evidence" value="ECO:0007669"/>
    <property type="project" value="TreeGrafter"/>
</dbReference>
<geneLocation type="mitochondrion" evidence="13"/>
<sequence length="284" mass="33704">MILVLMIMVFLVQGVAFVTLCERHLLGSSQQRIGPNKVSWLGLVQPIFDGVKLIKKEQLFSVHSSSFSFVFIPGILFVVMYVEWFVLYYFYDFFTLSGGVLLFMCWMGFSVNSFLLSGVVSKSKMWFVGGSFVLVISVFLMSLFLVYLWFVLCCFEGVMFFYLLVGYCLFCFFCLFFLWFWVSWIVLLLIFLKVSVNWLVVMMLSLGVFLTLCCMLVSMVVCCFLGWFFLCFFLVVVFWFFICLFVCWFLFVVLFLVFVMMWWWVFFDLLCCLYLCFMFFIFLY</sequence>
<dbReference type="Pfam" id="PF00146">
    <property type="entry name" value="NADHdh"/>
    <property type="match status" value="1"/>
</dbReference>
<feature type="transmembrane region" description="Helical" evidence="11">
    <location>
        <begin position="159"/>
        <end position="192"/>
    </location>
</feature>
<accession>A0A0P0HM42</accession>
<evidence type="ECO:0000256" key="6">
    <source>
        <dbReference type="ARBA" id="ARBA00022989"/>
    </source>
</evidence>
<evidence type="ECO:0000256" key="1">
    <source>
        <dbReference type="ARBA" id="ARBA00004141"/>
    </source>
</evidence>
<dbReference type="InterPro" id="IPR018086">
    <property type="entry name" value="NADH_UbQ_OxRdtase_su1_CS"/>
</dbReference>
<feature type="transmembrane region" description="Helical" evidence="11">
    <location>
        <begin position="262"/>
        <end position="283"/>
    </location>
</feature>
<feature type="transmembrane region" description="Helical" evidence="11">
    <location>
        <begin position="126"/>
        <end position="152"/>
    </location>
</feature>
<dbReference type="InterPro" id="IPR001694">
    <property type="entry name" value="NADH_UbQ_OxRdtase_su1/FPO"/>
</dbReference>
<dbReference type="PROSITE" id="PS00667">
    <property type="entry name" value="COMPLEX1_ND1_1"/>
    <property type="match status" value="1"/>
</dbReference>
<evidence type="ECO:0000256" key="10">
    <source>
        <dbReference type="RuleBase" id="RU000473"/>
    </source>
</evidence>
<reference evidence="13" key="2">
    <citation type="journal article" date="2016" name="Parasitol. Res.">
        <title>The complete mitochondrial genome of rabbit pinworm Passalurus ambiguus: genome characterization and phylogenetic analysis.</title>
        <authorList>
            <person name="Liu G.H."/>
            <person name="Li S."/>
            <person name="Zou F.C."/>
            <person name="Wang C.R."/>
            <person name="Zhu X.Q."/>
        </authorList>
    </citation>
    <scope>NUCLEOTIDE SEQUENCE</scope>
</reference>
<keyword evidence="12" id="KW-0732">Signal</keyword>
<name>A0A0P0HM42_PASAG</name>
<feature type="transmembrane region" description="Helical" evidence="11">
    <location>
        <begin position="228"/>
        <end position="256"/>
    </location>
</feature>
<evidence type="ECO:0000256" key="11">
    <source>
        <dbReference type="SAM" id="Phobius"/>
    </source>
</evidence>
<evidence type="ECO:0000256" key="2">
    <source>
        <dbReference type="ARBA" id="ARBA00010535"/>
    </source>
</evidence>
<gene>
    <name evidence="13" type="primary">nad1</name>
</gene>
<dbReference type="PANTHER" id="PTHR11432:SF3">
    <property type="entry name" value="NADH-UBIQUINONE OXIDOREDUCTASE CHAIN 1"/>
    <property type="match status" value="1"/>
</dbReference>
<keyword evidence="8 11" id="KW-0472">Membrane</keyword>